<evidence type="ECO:0000256" key="3">
    <source>
        <dbReference type="ARBA" id="ARBA00023242"/>
    </source>
</evidence>
<feature type="region of interest" description="Disordered" evidence="4">
    <location>
        <begin position="127"/>
        <end position="169"/>
    </location>
</feature>
<organism evidence="8">
    <name type="scientific">Hymenolepis diminuta</name>
    <name type="common">Rat tapeworm</name>
    <dbReference type="NCBI Taxonomy" id="6216"/>
    <lineage>
        <taxon>Eukaryota</taxon>
        <taxon>Metazoa</taxon>
        <taxon>Spiralia</taxon>
        <taxon>Lophotrochozoa</taxon>
        <taxon>Platyhelminthes</taxon>
        <taxon>Cestoda</taxon>
        <taxon>Eucestoda</taxon>
        <taxon>Cyclophyllidea</taxon>
        <taxon>Hymenolepididae</taxon>
        <taxon>Hymenolepis</taxon>
    </lineage>
</organism>
<dbReference type="Proteomes" id="UP000274504">
    <property type="component" value="Unassembled WGS sequence"/>
</dbReference>
<dbReference type="STRING" id="6216.A0A0R3SPL0"/>
<dbReference type="InterPro" id="IPR007019">
    <property type="entry name" value="SURF6"/>
</dbReference>
<dbReference type="EMBL" id="UYSG01010887">
    <property type="protein sequence ID" value="VDL59228.1"/>
    <property type="molecule type" value="Genomic_DNA"/>
</dbReference>
<evidence type="ECO:0000313" key="7">
    <source>
        <dbReference type="Proteomes" id="UP000274504"/>
    </source>
</evidence>
<dbReference type="GO" id="GO:0042274">
    <property type="term" value="P:ribosomal small subunit biogenesis"/>
    <property type="evidence" value="ECO:0007669"/>
    <property type="project" value="TreeGrafter"/>
</dbReference>
<dbReference type="AlphaFoldDB" id="A0A0R3SPL0"/>
<accession>A0A0R3SPL0</accession>
<dbReference type="GO" id="GO:0005730">
    <property type="term" value="C:nucleolus"/>
    <property type="evidence" value="ECO:0007669"/>
    <property type="project" value="TreeGrafter"/>
</dbReference>
<dbReference type="WBParaSite" id="HDID_0000691201-mRNA-1">
    <property type="protein sequence ID" value="HDID_0000691201-mRNA-1"/>
    <property type="gene ID" value="HDID_0000691201"/>
</dbReference>
<dbReference type="InterPro" id="IPR029190">
    <property type="entry name" value="Rrp14/SURF6_C"/>
</dbReference>
<sequence length="169" mass="20089">MSDFYFSKIETYDKDEILNPFSSQETERKERRRNKKLASLGIFVGKTTPKVLDKALDFETKVSKLKSENPDKAAELNLKKAWQLATLKAQGVKVKTEISKIKKTAKKIEKRKQQSAKRWEERQKLIKLEHTLKQRKRQRNIDNRRDNKRSKKYKRLVKRGHILPELPKE</sequence>
<reference evidence="8" key="1">
    <citation type="submission" date="2017-02" db="UniProtKB">
        <authorList>
            <consortium name="WormBaseParasite"/>
        </authorList>
    </citation>
    <scope>IDENTIFICATION</scope>
</reference>
<dbReference type="GO" id="GO:0003677">
    <property type="term" value="F:DNA binding"/>
    <property type="evidence" value="ECO:0007669"/>
    <property type="project" value="TreeGrafter"/>
</dbReference>
<dbReference type="PANTHER" id="PTHR14369:SF0">
    <property type="entry name" value="SURFEIT LOCUS PROTEIN 6"/>
    <property type="match status" value="1"/>
</dbReference>
<dbReference type="GO" id="GO:0042273">
    <property type="term" value="P:ribosomal large subunit biogenesis"/>
    <property type="evidence" value="ECO:0007669"/>
    <property type="project" value="TreeGrafter"/>
</dbReference>
<comment type="similarity">
    <text evidence="2">Belongs to the SURF6 family.</text>
</comment>
<evidence type="ECO:0000313" key="8">
    <source>
        <dbReference type="WBParaSite" id="HDID_0000691201-mRNA-1"/>
    </source>
</evidence>
<dbReference type="Pfam" id="PF04935">
    <property type="entry name" value="SURF6"/>
    <property type="match status" value="1"/>
</dbReference>
<gene>
    <name evidence="6" type="ORF">HDID_LOCUS6910</name>
</gene>
<feature type="domain" description="Ribosomal RNA-processing protein 14/surfeit locus protein 6 C-terminal" evidence="5">
    <location>
        <begin position="3"/>
        <end position="153"/>
    </location>
</feature>
<evidence type="ECO:0000313" key="6">
    <source>
        <dbReference type="EMBL" id="VDL59228.1"/>
    </source>
</evidence>
<evidence type="ECO:0000256" key="4">
    <source>
        <dbReference type="SAM" id="MobiDB-lite"/>
    </source>
</evidence>
<protein>
    <submittedName>
        <fullName evidence="8">SURF6 domain-containing protein</fullName>
    </submittedName>
</protein>
<comment type="subcellular location">
    <subcellularLocation>
        <location evidence="1">Nucleus</location>
    </subcellularLocation>
</comment>
<name>A0A0R3SPL0_HYMDI</name>
<dbReference type="OrthoDB" id="444809at2759"/>
<evidence type="ECO:0000256" key="2">
    <source>
        <dbReference type="ARBA" id="ARBA00005904"/>
    </source>
</evidence>
<feature type="compositionally biased region" description="Basic residues" evidence="4">
    <location>
        <begin position="146"/>
        <end position="161"/>
    </location>
</feature>
<proteinExistence type="inferred from homology"/>
<evidence type="ECO:0000259" key="5">
    <source>
        <dbReference type="Pfam" id="PF04935"/>
    </source>
</evidence>
<dbReference type="PANTHER" id="PTHR14369">
    <property type="entry name" value="SURFEIT LOCUS PROTEIN 6"/>
    <property type="match status" value="1"/>
</dbReference>
<reference evidence="6 7" key="2">
    <citation type="submission" date="2018-11" db="EMBL/GenBank/DDBJ databases">
        <authorList>
            <consortium name="Pathogen Informatics"/>
        </authorList>
    </citation>
    <scope>NUCLEOTIDE SEQUENCE [LARGE SCALE GENOMIC DNA]</scope>
</reference>
<dbReference type="GO" id="GO:0003723">
    <property type="term" value="F:RNA binding"/>
    <property type="evidence" value="ECO:0007669"/>
    <property type="project" value="TreeGrafter"/>
</dbReference>
<keyword evidence="3" id="KW-0539">Nucleus</keyword>
<evidence type="ECO:0000256" key="1">
    <source>
        <dbReference type="ARBA" id="ARBA00004123"/>
    </source>
</evidence>